<evidence type="ECO:0000256" key="1">
    <source>
        <dbReference type="SAM" id="SignalP"/>
    </source>
</evidence>
<keyword evidence="3" id="KW-1185">Reference proteome</keyword>
<keyword evidence="1" id="KW-0732">Signal</keyword>
<reference evidence="2 3" key="1">
    <citation type="submission" date="2019-04" db="EMBL/GenBank/DDBJ databases">
        <title>Chitiniphilus eburnea sp. nov., a novel chitinolytic bacterium isolated from aquaculture sludge.</title>
        <authorList>
            <person name="Sheng M."/>
        </authorList>
    </citation>
    <scope>NUCLEOTIDE SEQUENCE [LARGE SCALE GENOMIC DNA]</scope>
    <source>
        <strain evidence="2 3">HX-2-15</strain>
    </source>
</reference>
<dbReference type="EMBL" id="SUMF01000020">
    <property type="protein sequence ID" value="TJZ69749.1"/>
    <property type="molecule type" value="Genomic_DNA"/>
</dbReference>
<proteinExistence type="predicted"/>
<name>A0A4U0PNQ7_9NEIS</name>
<dbReference type="RefSeq" id="WP_136774186.1">
    <property type="nucleotide sequence ID" value="NZ_SUMF01000020.1"/>
</dbReference>
<comment type="caution">
    <text evidence="2">The sequence shown here is derived from an EMBL/GenBank/DDBJ whole genome shotgun (WGS) entry which is preliminary data.</text>
</comment>
<dbReference type="Proteomes" id="UP000310016">
    <property type="component" value="Unassembled WGS sequence"/>
</dbReference>
<feature type="chain" id="PRO_5020642213" evidence="1">
    <location>
        <begin position="20"/>
        <end position="148"/>
    </location>
</feature>
<gene>
    <name evidence="2" type="ORF">FAZ21_14620</name>
</gene>
<sequence>MLKKCLMLAALLVAPTSFAVNKCMLPDGTVEYSDKPCASNAKASQPRLVDNTIIDGKTYQDLAARQAAEEQKVIAAQNAPKKCTLKNGLGQVSPPMDCVEAYKLMQQNNQNLRATLAAQQAAQAAASANSPKFTNCNKFGNTVNCTTY</sequence>
<dbReference type="AlphaFoldDB" id="A0A4U0PNQ7"/>
<protein>
    <submittedName>
        <fullName evidence="2">DUF4124 domain-containing protein</fullName>
    </submittedName>
</protein>
<accession>A0A4U0PNQ7</accession>
<evidence type="ECO:0000313" key="3">
    <source>
        <dbReference type="Proteomes" id="UP000310016"/>
    </source>
</evidence>
<evidence type="ECO:0000313" key="2">
    <source>
        <dbReference type="EMBL" id="TJZ69749.1"/>
    </source>
</evidence>
<organism evidence="2 3">
    <name type="scientific">Chitiniphilus eburneus</name>
    <dbReference type="NCBI Taxonomy" id="2571148"/>
    <lineage>
        <taxon>Bacteria</taxon>
        <taxon>Pseudomonadati</taxon>
        <taxon>Pseudomonadota</taxon>
        <taxon>Betaproteobacteria</taxon>
        <taxon>Neisseriales</taxon>
        <taxon>Chitinibacteraceae</taxon>
        <taxon>Chitiniphilus</taxon>
    </lineage>
</organism>
<feature type="signal peptide" evidence="1">
    <location>
        <begin position="1"/>
        <end position="19"/>
    </location>
</feature>